<organism evidence="2 3">
    <name type="scientific">Amycolatopsis thailandensis</name>
    <dbReference type="NCBI Taxonomy" id="589330"/>
    <lineage>
        <taxon>Bacteria</taxon>
        <taxon>Bacillati</taxon>
        <taxon>Actinomycetota</taxon>
        <taxon>Actinomycetes</taxon>
        <taxon>Pseudonocardiales</taxon>
        <taxon>Pseudonocardiaceae</taxon>
        <taxon>Amycolatopsis</taxon>
    </lineage>
</organism>
<dbReference type="InterPro" id="IPR045889">
    <property type="entry name" value="MES/HNL"/>
</dbReference>
<reference evidence="2 3" key="1">
    <citation type="submission" date="2017-07" db="EMBL/GenBank/DDBJ databases">
        <title>Amycolatopsis thailandensis Genome sequencing and assembly.</title>
        <authorList>
            <person name="Kaur N."/>
            <person name="Mayilraj S."/>
        </authorList>
    </citation>
    <scope>NUCLEOTIDE SEQUENCE [LARGE SCALE GENOMIC DNA]</scope>
    <source>
        <strain evidence="2 3">JCM 16380</strain>
    </source>
</reference>
<evidence type="ECO:0000313" key="2">
    <source>
        <dbReference type="EMBL" id="OXM47655.1"/>
    </source>
</evidence>
<keyword evidence="3" id="KW-1185">Reference proteome</keyword>
<keyword evidence="2" id="KW-0378">Hydrolase</keyword>
<dbReference type="Proteomes" id="UP000215223">
    <property type="component" value="Unassembled WGS sequence"/>
</dbReference>
<dbReference type="AlphaFoldDB" id="A0A229RM57"/>
<protein>
    <submittedName>
        <fullName evidence="2">Alpha/beta hydrolase</fullName>
    </submittedName>
</protein>
<dbReference type="InterPro" id="IPR000073">
    <property type="entry name" value="AB_hydrolase_1"/>
</dbReference>
<dbReference type="GO" id="GO:0080032">
    <property type="term" value="F:methyl jasmonate esterase activity"/>
    <property type="evidence" value="ECO:0007669"/>
    <property type="project" value="TreeGrafter"/>
</dbReference>
<name>A0A229RM57_9PSEU</name>
<sequence>MIPTFVFVHGSGSSAHAWSATQREMAARGHRTLALDLPGRGAGFTQAYYEQDLETFAAEPSALSEVTLDDLTGQVVDTVQRVRHHGPVILVAHSFGGLPVTAAANAIPELIDHVVYVAAQCPVERHPGEYPLLPAWSSAALFTATAPLMVGDPARQGFIRINWRGADRAQRAALRDAISGELTEEQFLQVVVTSQPDEVFWLTGPEWDLRADKDSWGRIPHTFVKLTEDRSMPIAVQELYVAEGDALTPDNPFDVRELESSHAGFFRRKPAELAGILDDLSVGAGAGSR</sequence>
<dbReference type="EMBL" id="NMQT01000134">
    <property type="protein sequence ID" value="OXM47655.1"/>
    <property type="molecule type" value="Genomic_DNA"/>
</dbReference>
<dbReference type="RefSeq" id="WP_093938210.1">
    <property type="nucleotide sequence ID" value="NZ_JBITFT010000008.1"/>
</dbReference>
<accession>A0A229RM57</accession>
<dbReference type="GO" id="GO:0080030">
    <property type="term" value="F:methyl indole-3-acetate esterase activity"/>
    <property type="evidence" value="ECO:0007669"/>
    <property type="project" value="TreeGrafter"/>
</dbReference>
<dbReference type="Gene3D" id="3.40.50.1820">
    <property type="entry name" value="alpha/beta hydrolase"/>
    <property type="match status" value="1"/>
</dbReference>
<dbReference type="OrthoDB" id="3827413at2"/>
<dbReference type="Pfam" id="PF12697">
    <property type="entry name" value="Abhydrolase_6"/>
    <property type="match status" value="1"/>
</dbReference>
<feature type="domain" description="AB hydrolase-1" evidence="1">
    <location>
        <begin position="5"/>
        <end position="274"/>
    </location>
</feature>
<evidence type="ECO:0000259" key="1">
    <source>
        <dbReference type="Pfam" id="PF12697"/>
    </source>
</evidence>
<dbReference type="PANTHER" id="PTHR10992">
    <property type="entry name" value="METHYLESTERASE FAMILY MEMBER"/>
    <property type="match status" value="1"/>
</dbReference>
<dbReference type="PANTHER" id="PTHR10992:SF1086">
    <property type="entry name" value="AB HYDROLASE-1 DOMAIN-CONTAINING PROTEIN"/>
    <property type="match status" value="1"/>
</dbReference>
<dbReference type="SUPFAM" id="SSF53474">
    <property type="entry name" value="alpha/beta-Hydrolases"/>
    <property type="match status" value="1"/>
</dbReference>
<comment type="caution">
    <text evidence="2">The sequence shown here is derived from an EMBL/GenBank/DDBJ whole genome shotgun (WGS) entry which is preliminary data.</text>
</comment>
<dbReference type="InterPro" id="IPR029058">
    <property type="entry name" value="AB_hydrolase_fold"/>
</dbReference>
<proteinExistence type="predicted"/>
<gene>
    <name evidence="2" type="ORF">CFP71_34915</name>
</gene>
<evidence type="ECO:0000313" key="3">
    <source>
        <dbReference type="Proteomes" id="UP000215223"/>
    </source>
</evidence>